<dbReference type="GO" id="GO:0015074">
    <property type="term" value="P:DNA integration"/>
    <property type="evidence" value="ECO:0007669"/>
    <property type="project" value="InterPro"/>
</dbReference>
<dbReference type="InterPro" id="IPR041588">
    <property type="entry name" value="Integrase_H2C2"/>
</dbReference>
<dbReference type="InterPro" id="IPR050951">
    <property type="entry name" value="Retrovirus_Pol_polyprotein"/>
</dbReference>
<dbReference type="GO" id="GO:0003964">
    <property type="term" value="F:RNA-directed DNA polymerase activity"/>
    <property type="evidence" value="ECO:0007669"/>
    <property type="project" value="UniProtKB-KW"/>
</dbReference>
<keyword evidence="7" id="KW-0695">RNA-directed DNA polymerase</keyword>
<keyword evidence="4" id="KW-0255">Endonuclease</keyword>
<dbReference type="OrthoDB" id="3691706at2759"/>
<dbReference type="Gene3D" id="1.10.340.70">
    <property type="match status" value="1"/>
</dbReference>
<evidence type="ECO:0000256" key="1">
    <source>
        <dbReference type="ARBA" id="ARBA00022679"/>
    </source>
</evidence>
<accession>A0A4Q4PW82</accession>
<dbReference type="EMBL" id="PEJP01000134">
    <property type="protein sequence ID" value="RYO22807.1"/>
    <property type="molecule type" value="Genomic_DNA"/>
</dbReference>
<keyword evidence="2" id="KW-0548">Nucleotidyltransferase</keyword>
<dbReference type="InterPro" id="IPR001584">
    <property type="entry name" value="Integrase_cat-core"/>
</dbReference>
<dbReference type="Pfam" id="PF17917">
    <property type="entry name" value="RT_RNaseH"/>
    <property type="match status" value="1"/>
</dbReference>
<feature type="region of interest" description="Disordered" evidence="8">
    <location>
        <begin position="1158"/>
        <end position="1185"/>
    </location>
</feature>
<dbReference type="PROSITE" id="PS50994">
    <property type="entry name" value="INTEGRASE"/>
    <property type="match status" value="1"/>
</dbReference>
<feature type="region of interest" description="Disordered" evidence="8">
    <location>
        <begin position="1203"/>
        <end position="1222"/>
    </location>
</feature>
<dbReference type="InterPro" id="IPR000477">
    <property type="entry name" value="RT_dom"/>
</dbReference>
<dbReference type="Gene3D" id="3.30.70.270">
    <property type="match status" value="2"/>
</dbReference>
<evidence type="ECO:0000259" key="9">
    <source>
        <dbReference type="PROSITE" id="PS50994"/>
    </source>
</evidence>
<dbReference type="Pfam" id="PF00078">
    <property type="entry name" value="RVT_1"/>
    <property type="match status" value="1"/>
</dbReference>
<protein>
    <recommendedName>
        <fullName evidence="9">Integrase catalytic domain-containing protein</fullName>
    </recommendedName>
</protein>
<dbReference type="PANTHER" id="PTHR37984">
    <property type="entry name" value="PROTEIN CBG26694"/>
    <property type="match status" value="1"/>
</dbReference>
<feature type="compositionally biased region" description="Low complexity" evidence="8">
    <location>
        <begin position="1211"/>
        <end position="1222"/>
    </location>
</feature>
<dbReference type="Gene3D" id="3.30.420.10">
    <property type="entry name" value="Ribonuclease H-like superfamily/Ribonuclease H"/>
    <property type="match status" value="1"/>
</dbReference>
<dbReference type="Gene3D" id="3.10.10.10">
    <property type="entry name" value="HIV Type 1 Reverse Transcriptase, subunit A, domain 1"/>
    <property type="match status" value="1"/>
</dbReference>
<dbReference type="InterPro" id="IPR043502">
    <property type="entry name" value="DNA/RNA_pol_sf"/>
</dbReference>
<organism evidence="10 11">
    <name type="scientific">Alternaria arborescens</name>
    <dbReference type="NCBI Taxonomy" id="156630"/>
    <lineage>
        <taxon>Eukaryota</taxon>
        <taxon>Fungi</taxon>
        <taxon>Dikarya</taxon>
        <taxon>Ascomycota</taxon>
        <taxon>Pezizomycotina</taxon>
        <taxon>Dothideomycetes</taxon>
        <taxon>Pleosporomycetidae</taxon>
        <taxon>Pleosporales</taxon>
        <taxon>Pleosporineae</taxon>
        <taxon>Pleosporaceae</taxon>
        <taxon>Alternaria</taxon>
        <taxon>Alternaria sect. Alternaria</taxon>
    </lineage>
</organism>
<dbReference type="AlphaFoldDB" id="A0A4Q4PW82"/>
<keyword evidence="3" id="KW-0540">Nuclease</keyword>
<keyword evidence="6" id="KW-0694">RNA-binding</keyword>
<evidence type="ECO:0000256" key="3">
    <source>
        <dbReference type="ARBA" id="ARBA00022722"/>
    </source>
</evidence>
<feature type="compositionally biased region" description="Low complexity" evidence="8">
    <location>
        <begin position="1167"/>
        <end position="1181"/>
    </location>
</feature>
<dbReference type="GO" id="GO:0003723">
    <property type="term" value="F:RNA binding"/>
    <property type="evidence" value="ECO:0007669"/>
    <property type="project" value="UniProtKB-KW"/>
</dbReference>
<evidence type="ECO:0000256" key="7">
    <source>
        <dbReference type="ARBA" id="ARBA00022918"/>
    </source>
</evidence>
<evidence type="ECO:0000313" key="11">
    <source>
        <dbReference type="Proteomes" id="UP000293823"/>
    </source>
</evidence>
<dbReference type="FunFam" id="3.30.70.270:FF:000020">
    <property type="entry name" value="Transposon Tf2-6 polyprotein-like Protein"/>
    <property type="match status" value="1"/>
</dbReference>
<dbReference type="GO" id="GO:0005634">
    <property type="term" value="C:nucleus"/>
    <property type="evidence" value="ECO:0007669"/>
    <property type="project" value="UniProtKB-ARBA"/>
</dbReference>
<proteinExistence type="predicted"/>
<keyword evidence="11" id="KW-1185">Reference proteome</keyword>
<dbReference type="InterPro" id="IPR036397">
    <property type="entry name" value="RNaseH_sf"/>
</dbReference>
<dbReference type="Proteomes" id="UP000293823">
    <property type="component" value="Unassembled WGS sequence"/>
</dbReference>
<dbReference type="InterPro" id="IPR012337">
    <property type="entry name" value="RNaseH-like_sf"/>
</dbReference>
<keyword evidence="5" id="KW-0378">Hydrolase</keyword>
<evidence type="ECO:0000256" key="2">
    <source>
        <dbReference type="ARBA" id="ARBA00022695"/>
    </source>
</evidence>
<evidence type="ECO:0000256" key="6">
    <source>
        <dbReference type="ARBA" id="ARBA00022884"/>
    </source>
</evidence>
<dbReference type="PANTHER" id="PTHR37984:SF5">
    <property type="entry name" value="PROTEIN NYNRIN-LIKE"/>
    <property type="match status" value="1"/>
</dbReference>
<dbReference type="SUPFAM" id="SSF56672">
    <property type="entry name" value="DNA/RNA polymerases"/>
    <property type="match status" value="1"/>
</dbReference>
<name>A0A4Q4PW82_9PLEO</name>
<dbReference type="CDD" id="cd01647">
    <property type="entry name" value="RT_LTR"/>
    <property type="match status" value="1"/>
</dbReference>
<comment type="caution">
    <text evidence="10">The sequence shown here is derived from an EMBL/GenBank/DDBJ whole genome shotgun (WGS) entry which is preliminary data.</text>
</comment>
<reference evidence="11" key="1">
    <citation type="journal article" date="2019" name="bioRxiv">
        <title>Genomics, evolutionary history and diagnostics of the Alternaria alternata species group including apple and Asian pear pathotypes.</title>
        <authorList>
            <person name="Armitage A.D."/>
            <person name="Cockerton H.M."/>
            <person name="Sreenivasaprasad S."/>
            <person name="Woodhall J.W."/>
            <person name="Lane C.R."/>
            <person name="Harrison R.J."/>
            <person name="Clarkson J.P."/>
        </authorList>
    </citation>
    <scope>NUCLEOTIDE SEQUENCE [LARGE SCALE GENOMIC DNA]</scope>
    <source>
        <strain evidence="11">RGR 97.0016</strain>
    </source>
</reference>
<feature type="domain" description="Integrase catalytic" evidence="9">
    <location>
        <begin position="832"/>
        <end position="998"/>
    </location>
</feature>
<dbReference type="Pfam" id="PF17921">
    <property type="entry name" value="Integrase_H2C2"/>
    <property type="match status" value="1"/>
</dbReference>
<keyword evidence="1" id="KW-0808">Transferase</keyword>
<dbReference type="CDD" id="cd09274">
    <property type="entry name" value="RNase_HI_RT_Ty3"/>
    <property type="match status" value="1"/>
</dbReference>
<dbReference type="SUPFAM" id="SSF53098">
    <property type="entry name" value="Ribonuclease H-like"/>
    <property type="match status" value="1"/>
</dbReference>
<evidence type="ECO:0000256" key="8">
    <source>
        <dbReference type="SAM" id="MobiDB-lite"/>
    </source>
</evidence>
<dbReference type="GO" id="GO:0016787">
    <property type="term" value="F:hydrolase activity"/>
    <property type="evidence" value="ECO:0007669"/>
    <property type="project" value="UniProtKB-KW"/>
</dbReference>
<gene>
    <name evidence="10" type="ORF">AA0113_g12756</name>
</gene>
<dbReference type="GO" id="GO:0004519">
    <property type="term" value="F:endonuclease activity"/>
    <property type="evidence" value="ECO:0007669"/>
    <property type="project" value="UniProtKB-KW"/>
</dbReference>
<dbReference type="InterPro" id="IPR041373">
    <property type="entry name" value="RT_RNaseH"/>
</dbReference>
<evidence type="ECO:0000256" key="5">
    <source>
        <dbReference type="ARBA" id="ARBA00022801"/>
    </source>
</evidence>
<dbReference type="InterPro" id="IPR043128">
    <property type="entry name" value="Rev_trsase/Diguanyl_cyclase"/>
</dbReference>
<evidence type="ECO:0000313" key="10">
    <source>
        <dbReference type="EMBL" id="RYO22807.1"/>
    </source>
</evidence>
<sequence>MATVNTLTANAHSSPGVAKLKYIQESAWSDPTIGLGEYGMLYTKEDVEKWMYWMAEAFATDAGGLEDLEGSPELNQFSIMCELNRQQMRQQQLLRFQQNNNLYTMYKTVDKKVRPVDIPRQEALMEFGREDWKARAMERQRLRLNVRSRDPGPYDDLFEQRYAAFPRGARLTTERVSKLHIGDQLTPQERAMLIEMLFNREGALSWQFEEAGRIHPDVCPPYKIRTIPHKAWQIRGFAVPKAMEQKVVDMVNARLNRGTWERCDSQYRNPWHLVPKKDGDVRWVSNAQKINSVTLRDANLPPTADEFSERFAGCKIISLMDLFSGYDQITLHPDSRDMTAFQTPIGLIRSCTMVQGATNSVAAFQRIMTKILKDHWPETMPFVDDITSGGPKTDYQGEESLPGVRRYVLEHIQQLDRVLADIERAGGTVNGKKCYFLMERLEVVGYEVSPDGRHPNLKKVEKILNWPPCKNQTEVRSFVGICVYYRIWVVHFALVAKPLFFLLRDDVEFRWLKEQDEAMYTLKQAIVTAPALVNLDYSDTVKYKIFLMTDSSQHGAGAVVEQLKEDGKRHPVRFESTLWSARESTWHSTKLECKAVLWALKKFRTYLYGVHFTIETDAATLIAQLNRSSTDNPGSVMNRWISAIMLWDFDIKHIPGKKNVVADALSRYPKLDDNWEPPEEAEDDLEEFIDHMIGNVNGPTIPMHGGRVLRPEFSDASEQYAQFLINLKTPRGMNPRELRAWKKRALNFFVRDGILFKKTSRNIAIRRVVDDEDLQSAAIWNVHQQIGHRGVNAVYSILSQRYWWNGMYEHVRTRLATCPDCQLRSSKRMVDMLTNTYSFAIWETVAIDVVYMPQCFGKKYLVIARDYLSGWPEARALSNNQSKTIAEFIYEDIICRWSTSRKLMVDGGPDFAKVVNYLAKNYKINRVQSSGHNPQAMGKIEGGHKPIVNALAKLPGPWVKNLPTVLLADRISIQEQTGYSPYQLVTGQNPVLPIELALPTWQTLPFREVKDRAQLLAIRAMQLDLRDQFTKEAIARTNRMRAAKKEYWDDTKEIRREEITRGDLVLLWNSVREIDMSRDRKLDTRWLGPYRVRDARPDRGTYRLEDLDGTAFPHTTPGRRLKLFRQRDINDIAQEDRGNMKLWDPDYWQNVSLTLDVPVTSDPDEAPPLQRQPSPSLLRQQQDARTVPRVVITKRLTEEERRAYIQDWGNSDTDSSDSSTSE</sequence>
<evidence type="ECO:0000256" key="4">
    <source>
        <dbReference type="ARBA" id="ARBA00022759"/>
    </source>
</evidence>